<comment type="caution">
    <text evidence="12">The sequence shown here is derived from an EMBL/GenBank/DDBJ whole genome shotgun (WGS) entry which is preliminary data.</text>
</comment>
<dbReference type="Gene3D" id="1.50.40.10">
    <property type="entry name" value="Mitochondrial carrier domain"/>
    <property type="match status" value="2"/>
</dbReference>
<feature type="repeat" description="Solcar" evidence="9">
    <location>
        <begin position="2"/>
        <end position="92"/>
    </location>
</feature>
<dbReference type="PANTHER" id="PTHR45939:SF5">
    <property type="entry name" value="PEROXISOMAL MEMBRANE PROTEIN PMP34"/>
    <property type="match status" value="1"/>
</dbReference>
<feature type="transmembrane region" description="Helical" evidence="11">
    <location>
        <begin position="214"/>
        <end position="235"/>
    </location>
</feature>
<keyword evidence="3 10" id="KW-0813">Transport</keyword>
<feature type="transmembrane region" description="Helical" evidence="11">
    <location>
        <begin position="6"/>
        <end position="28"/>
    </location>
</feature>
<dbReference type="SUPFAM" id="SSF103506">
    <property type="entry name" value="Mitochondrial carrier"/>
    <property type="match status" value="1"/>
</dbReference>
<gene>
    <name evidence="12" type="ORF">IWQ60_008603</name>
</gene>
<dbReference type="GO" id="GO:0051724">
    <property type="term" value="F:NAD transmembrane transporter activity"/>
    <property type="evidence" value="ECO:0007669"/>
    <property type="project" value="TreeGrafter"/>
</dbReference>
<dbReference type="GO" id="GO:0015230">
    <property type="term" value="F:FAD transmembrane transporter activity"/>
    <property type="evidence" value="ECO:0007669"/>
    <property type="project" value="TreeGrafter"/>
</dbReference>
<proteinExistence type="inferred from homology"/>
<dbReference type="InterPro" id="IPR023395">
    <property type="entry name" value="MCP_dom_sf"/>
</dbReference>
<reference evidence="12" key="1">
    <citation type="submission" date="2022-07" db="EMBL/GenBank/DDBJ databases">
        <title>Phylogenomic reconstructions and comparative analyses of Kickxellomycotina fungi.</title>
        <authorList>
            <person name="Reynolds N.K."/>
            <person name="Stajich J.E."/>
            <person name="Barry K."/>
            <person name="Grigoriev I.V."/>
            <person name="Crous P."/>
            <person name="Smith M.E."/>
        </authorList>
    </citation>
    <scope>NUCLEOTIDE SEQUENCE</scope>
    <source>
        <strain evidence="12">RSA 861</strain>
    </source>
</reference>
<evidence type="ECO:0000256" key="1">
    <source>
        <dbReference type="ARBA" id="ARBA00004585"/>
    </source>
</evidence>
<feature type="repeat" description="Solcar" evidence="9">
    <location>
        <begin position="102"/>
        <end position="201"/>
    </location>
</feature>
<dbReference type="GO" id="GO:0005778">
    <property type="term" value="C:peroxisomal membrane"/>
    <property type="evidence" value="ECO:0007669"/>
    <property type="project" value="UniProtKB-SubCell"/>
</dbReference>
<evidence type="ECO:0000256" key="11">
    <source>
        <dbReference type="SAM" id="Phobius"/>
    </source>
</evidence>
<dbReference type="GO" id="GO:0044610">
    <property type="term" value="F:FMN transmembrane transporter activity"/>
    <property type="evidence" value="ECO:0007669"/>
    <property type="project" value="TreeGrafter"/>
</dbReference>
<keyword evidence="8" id="KW-0576">Peroxisome</keyword>
<dbReference type="GO" id="GO:0015217">
    <property type="term" value="F:ADP transmembrane transporter activity"/>
    <property type="evidence" value="ECO:0007669"/>
    <property type="project" value="TreeGrafter"/>
</dbReference>
<dbReference type="GO" id="GO:0005347">
    <property type="term" value="F:ATP transmembrane transporter activity"/>
    <property type="evidence" value="ECO:0007669"/>
    <property type="project" value="TreeGrafter"/>
</dbReference>
<evidence type="ECO:0000256" key="7">
    <source>
        <dbReference type="ARBA" id="ARBA00023136"/>
    </source>
</evidence>
<name>A0A9W7ZS85_9FUNG</name>
<evidence type="ECO:0000313" key="12">
    <source>
        <dbReference type="EMBL" id="KAJ1914983.1"/>
    </source>
</evidence>
<dbReference type="EMBL" id="JANBPT010000655">
    <property type="protein sequence ID" value="KAJ1914983.1"/>
    <property type="molecule type" value="Genomic_DNA"/>
</dbReference>
<evidence type="ECO:0000256" key="8">
    <source>
        <dbReference type="ARBA" id="ARBA00023140"/>
    </source>
</evidence>
<comment type="subcellular location">
    <subcellularLocation>
        <location evidence="1">Peroxisome membrane</location>
        <topology evidence="1">Multi-pass membrane protein</topology>
    </subcellularLocation>
</comment>
<keyword evidence="6 11" id="KW-1133">Transmembrane helix</keyword>
<dbReference type="InterPro" id="IPR052217">
    <property type="entry name" value="Mito/Peroxisomal_Carrier"/>
</dbReference>
<dbReference type="AlphaFoldDB" id="A0A9W7ZS85"/>
<dbReference type="PANTHER" id="PTHR45939">
    <property type="entry name" value="PEROXISOMAL MEMBRANE PROTEIN PMP34-RELATED"/>
    <property type="match status" value="1"/>
</dbReference>
<dbReference type="GO" id="GO:0015228">
    <property type="term" value="F:coenzyme A transmembrane transporter activity"/>
    <property type="evidence" value="ECO:0007669"/>
    <property type="project" value="TreeGrafter"/>
</dbReference>
<protein>
    <submittedName>
        <fullName evidence="12">Uncharacterized protein</fullName>
    </submittedName>
</protein>
<evidence type="ECO:0000256" key="5">
    <source>
        <dbReference type="ARBA" id="ARBA00022737"/>
    </source>
</evidence>
<keyword evidence="4 9" id="KW-0812">Transmembrane</keyword>
<keyword evidence="7 9" id="KW-0472">Membrane</keyword>
<feature type="repeat" description="Solcar" evidence="9">
    <location>
        <begin position="209"/>
        <end position="298"/>
    </location>
</feature>
<evidence type="ECO:0000313" key="13">
    <source>
        <dbReference type="Proteomes" id="UP001150569"/>
    </source>
</evidence>
<evidence type="ECO:0000256" key="10">
    <source>
        <dbReference type="RuleBase" id="RU000488"/>
    </source>
</evidence>
<evidence type="ECO:0000256" key="6">
    <source>
        <dbReference type="ARBA" id="ARBA00022989"/>
    </source>
</evidence>
<keyword evidence="5" id="KW-0677">Repeat</keyword>
<organism evidence="12 13">
    <name type="scientific">Tieghemiomyces parasiticus</name>
    <dbReference type="NCBI Taxonomy" id="78921"/>
    <lineage>
        <taxon>Eukaryota</taxon>
        <taxon>Fungi</taxon>
        <taxon>Fungi incertae sedis</taxon>
        <taxon>Zoopagomycota</taxon>
        <taxon>Kickxellomycotina</taxon>
        <taxon>Dimargaritomycetes</taxon>
        <taxon>Dimargaritales</taxon>
        <taxon>Dimargaritaceae</taxon>
        <taxon>Tieghemiomyces</taxon>
    </lineage>
</organism>
<feature type="transmembrane region" description="Helical" evidence="11">
    <location>
        <begin position="108"/>
        <end position="128"/>
    </location>
</feature>
<dbReference type="GO" id="GO:0080122">
    <property type="term" value="F:AMP transmembrane transporter activity"/>
    <property type="evidence" value="ECO:0007669"/>
    <property type="project" value="TreeGrafter"/>
</dbReference>
<evidence type="ECO:0000256" key="9">
    <source>
        <dbReference type="PROSITE-ProRule" id="PRU00282"/>
    </source>
</evidence>
<evidence type="ECO:0000256" key="3">
    <source>
        <dbReference type="ARBA" id="ARBA00022448"/>
    </source>
</evidence>
<dbReference type="Pfam" id="PF00153">
    <property type="entry name" value="Mito_carr"/>
    <property type="match status" value="3"/>
</dbReference>
<accession>A0A9W7ZS85</accession>
<comment type="similarity">
    <text evidence="2 10">Belongs to the mitochondrial carrier (TC 2.A.29) family.</text>
</comment>
<keyword evidence="13" id="KW-1185">Reference proteome</keyword>
<sequence>MSDNVAHALAGAGGGIVSMLLTYPLITVSSRLQVERKKETSARGQQSSAAAIRDIVEAEGVRGLFSGVESAVFGNAVTNGVYYFFFESIKTYLQHRSARKSMSTAESMLAGAIAGAAVVLTTNPIWVVNMRQTTKKESLDDDADPAAATAARTKDLGFLRMVLKIVREDGIQALWQGTGPALILVANPIIQYTVFERLRARLQRGGRSLGNLDFFLLGALSKLVATSVTYPYIVVKSRMQLRQSRDENQRYHSIFDGLRKIVRQEGIEGLYKGIEFKLVQSVLTSAFLFMAKEQFYRYAVVLLALLGRGARQ</sequence>
<dbReference type="Proteomes" id="UP001150569">
    <property type="component" value="Unassembled WGS sequence"/>
</dbReference>
<dbReference type="InterPro" id="IPR018108">
    <property type="entry name" value="MCP_transmembrane"/>
</dbReference>
<evidence type="ECO:0000256" key="4">
    <source>
        <dbReference type="ARBA" id="ARBA00022692"/>
    </source>
</evidence>
<dbReference type="PROSITE" id="PS50920">
    <property type="entry name" value="SOLCAR"/>
    <property type="match status" value="3"/>
</dbReference>
<evidence type="ECO:0000256" key="2">
    <source>
        <dbReference type="ARBA" id="ARBA00006375"/>
    </source>
</evidence>
<dbReference type="OrthoDB" id="2019556at2759"/>